<dbReference type="NCBIfam" id="TIGR02273">
    <property type="entry name" value="16S_RimM"/>
    <property type="match status" value="1"/>
</dbReference>
<dbReference type="EMBL" id="VSSQ01000825">
    <property type="protein sequence ID" value="MPM01818.1"/>
    <property type="molecule type" value="Genomic_DNA"/>
</dbReference>
<evidence type="ECO:0000256" key="1">
    <source>
        <dbReference type="ARBA" id="ARBA00022490"/>
    </source>
</evidence>
<feature type="domain" description="RimM N-terminal" evidence="5">
    <location>
        <begin position="7"/>
        <end position="87"/>
    </location>
</feature>
<dbReference type="InterPro" id="IPR056792">
    <property type="entry name" value="PRC_RimM"/>
</dbReference>
<protein>
    <submittedName>
        <fullName evidence="7">Ribosome maturation factor RimM</fullName>
    </submittedName>
</protein>
<dbReference type="GO" id="GO:0006364">
    <property type="term" value="P:rRNA processing"/>
    <property type="evidence" value="ECO:0007669"/>
    <property type="project" value="UniProtKB-KW"/>
</dbReference>
<evidence type="ECO:0000256" key="3">
    <source>
        <dbReference type="ARBA" id="ARBA00022552"/>
    </source>
</evidence>
<dbReference type="PANTHER" id="PTHR33692:SF1">
    <property type="entry name" value="RIBOSOME MATURATION FACTOR RIMM"/>
    <property type="match status" value="1"/>
</dbReference>
<keyword evidence="1" id="KW-0963">Cytoplasm</keyword>
<dbReference type="Pfam" id="PF24986">
    <property type="entry name" value="PRC_RimM"/>
    <property type="match status" value="1"/>
</dbReference>
<keyword evidence="3" id="KW-0698">rRNA processing</keyword>
<dbReference type="Pfam" id="PF01782">
    <property type="entry name" value="RimM"/>
    <property type="match status" value="1"/>
</dbReference>
<feature type="domain" description="Ribosome maturation factor RimM PRC barrel" evidence="6">
    <location>
        <begin position="99"/>
        <end position="164"/>
    </location>
</feature>
<keyword evidence="2" id="KW-0690">Ribosome biogenesis</keyword>
<dbReference type="InterPro" id="IPR036976">
    <property type="entry name" value="RimM_N_sf"/>
</dbReference>
<evidence type="ECO:0000313" key="7">
    <source>
        <dbReference type="EMBL" id="MPM01818.1"/>
    </source>
</evidence>
<dbReference type="InterPro" id="IPR009000">
    <property type="entry name" value="Transl_B-barrel_sf"/>
</dbReference>
<reference evidence="7" key="1">
    <citation type="submission" date="2019-08" db="EMBL/GenBank/DDBJ databases">
        <authorList>
            <person name="Kucharzyk K."/>
            <person name="Murdoch R.W."/>
            <person name="Higgins S."/>
            <person name="Loffler F."/>
        </authorList>
    </citation>
    <scope>NUCLEOTIDE SEQUENCE</scope>
</reference>
<evidence type="ECO:0000256" key="2">
    <source>
        <dbReference type="ARBA" id="ARBA00022517"/>
    </source>
</evidence>
<dbReference type="Gene3D" id="2.40.30.60">
    <property type="entry name" value="RimM"/>
    <property type="match status" value="1"/>
</dbReference>
<dbReference type="PANTHER" id="PTHR33692">
    <property type="entry name" value="RIBOSOME MATURATION FACTOR RIMM"/>
    <property type="match status" value="1"/>
</dbReference>
<dbReference type="InterPro" id="IPR011961">
    <property type="entry name" value="RimM"/>
</dbReference>
<accession>A0A644WE99</accession>
<evidence type="ECO:0000259" key="5">
    <source>
        <dbReference type="Pfam" id="PF01782"/>
    </source>
</evidence>
<comment type="caution">
    <text evidence="7">The sequence shown here is derived from an EMBL/GenBank/DDBJ whole genome shotgun (WGS) entry which is preliminary data.</text>
</comment>
<name>A0A644WE99_9ZZZZ</name>
<dbReference type="HAMAP" id="MF_00014">
    <property type="entry name" value="Ribosome_mat_RimM"/>
    <property type="match status" value="1"/>
</dbReference>
<dbReference type="InterPro" id="IPR002676">
    <property type="entry name" value="RimM_N"/>
</dbReference>
<gene>
    <name evidence="7" type="primary">rimM_17</name>
    <name evidence="7" type="ORF">SDC9_48058</name>
</gene>
<proteinExistence type="inferred from homology"/>
<organism evidence="7">
    <name type="scientific">bioreactor metagenome</name>
    <dbReference type="NCBI Taxonomy" id="1076179"/>
    <lineage>
        <taxon>unclassified sequences</taxon>
        <taxon>metagenomes</taxon>
        <taxon>ecological metagenomes</taxon>
    </lineage>
</organism>
<dbReference type="GO" id="GO:0043022">
    <property type="term" value="F:ribosome binding"/>
    <property type="evidence" value="ECO:0007669"/>
    <property type="project" value="InterPro"/>
</dbReference>
<dbReference type="AlphaFoldDB" id="A0A644WE99"/>
<evidence type="ECO:0000259" key="6">
    <source>
        <dbReference type="Pfam" id="PF24986"/>
    </source>
</evidence>
<dbReference type="InterPro" id="IPR011033">
    <property type="entry name" value="PRC_barrel-like_sf"/>
</dbReference>
<dbReference type="GO" id="GO:0005840">
    <property type="term" value="C:ribosome"/>
    <property type="evidence" value="ECO:0007669"/>
    <property type="project" value="InterPro"/>
</dbReference>
<dbReference type="SUPFAM" id="SSF50447">
    <property type="entry name" value="Translation proteins"/>
    <property type="match status" value="1"/>
</dbReference>
<keyword evidence="4" id="KW-0143">Chaperone</keyword>
<dbReference type="Gene3D" id="2.30.30.240">
    <property type="entry name" value="PRC-barrel domain"/>
    <property type="match status" value="1"/>
</dbReference>
<dbReference type="SUPFAM" id="SSF50346">
    <property type="entry name" value="PRC-barrel domain"/>
    <property type="match status" value="1"/>
</dbReference>
<sequence length="169" mass="19118">MEGLIRIGKTVKTHGINGEVLIKFEAGKTPANESEPVFLEFEGIQVPFFIESIRSPIDTEWFVIFEEVNDKTKAEKLLGRAVYVLQDNLAVMEDEFSLDNLIGFEVIDEPQGRVGILSHIQKGAQDLMIIDNNGEEVYIPFVEEFLIEINPDKKQIIVETPDGLLDLNR</sequence>
<evidence type="ECO:0000256" key="4">
    <source>
        <dbReference type="ARBA" id="ARBA00023186"/>
    </source>
</evidence>